<proteinExistence type="predicted"/>
<evidence type="ECO:0000313" key="3">
    <source>
        <dbReference type="Proteomes" id="UP000034676"/>
    </source>
</evidence>
<dbReference type="SMART" id="SM00710">
    <property type="entry name" value="PbH1"/>
    <property type="match status" value="4"/>
</dbReference>
<sequence length="440" mass="45911">MAIRVYPYLSPRVIEVLAPLTEISIQTLTNEIKDWEDEPSSLTYPILVKTFGKQVLGGGIFVGITAELQNAKVSFQARSAPDEILCTISGGNLVAVDSTGLPMNPIFPTAYTQVIIAQSSSATIATPPSDDHLIYLINSLRGKQRQVGSFWYWNPNPGSGNDANDGTTPGKAVATFAQAHTLASAGTGDTIFCLASNTSGTTTVTETLNITKANLKVMGPGQAFRLIPTATTAPTVTVAAAGVEVSGLYIGTATTGSQDAISVAANNAFIQDCWIANIRGDGISVITSSRTQIQSCVIEHCGGSGAGDGIKLGDTTTEAFVSRCIIFDNKNGVSLAGTGLADNILENNLIYQHTGYGITIGAGPLRTHVRSGHTFNKNTLGNTTYPAGYDTYVETQAGGLNATEVANAVWDEVISGHITAGTTGKTLKDAKTKATLASLK</sequence>
<dbReference type="Proteomes" id="UP000034676">
    <property type="component" value="Unassembled WGS sequence"/>
</dbReference>
<gene>
    <name evidence="2" type="ORF">UU42_C0012G0016</name>
</gene>
<organism evidence="2 3">
    <name type="scientific">Candidatus Woesebacteria bacterium GW2011_GWA1_41_13b</name>
    <dbReference type="NCBI Taxonomy" id="1618555"/>
    <lineage>
        <taxon>Bacteria</taxon>
        <taxon>Candidatus Woeseibacteriota</taxon>
    </lineage>
</organism>
<name>A0A0G0URL2_9BACT</name>
<dbReference type="AlphaFoldDB" id="A0A0G0URL2"/>
<dbReference type="Pfam" id="PF13229">
    <property type="entry name" value="Beta_helix"/>
    <property type="match status" value="1"/>
</dbReference>
<dbReference type="InterPro" id="IPR011050">
    <property type="entry name" value="Pectin_lyase_fold/virulence"/>
</dbReference>
<dbReference type="InterPro" id="IPR012334">
    <property type="entry name" value="Pectin_lyas_fold"/>
</dbReference>
<accession>A0A0G0URL2</accession>
<dbReference type="EMBL" id="LCAO01000012">
    <property type="protein sequence ID" value="KKR91419.1"/>
    <property type="molecule type" value="Genomic_DNA"/>
</dbReference>
<reference evidence="2 3" key="1">
    <citation type="journal article" date="2015" name="Nature">
        <title>rRNA introns, odd ribosomes, and small enigmatic genomes across a large radiation of phyla.</title>
        <authorList>
            <person name="Brown C.T."/>
            <person name="Hug L.A."/>
            <person name="Thomas B.C."/>
            <person name="Sharon I."/>
            <person name="Castelle C.J."/>
            <person name="Singh A."/>
            <person name="Wilkins M.J."/>
            <person name="Williams K.H."/>
            <person name="Banfield J.F."/>
        </authorList>
    </citation>
    <scope>NUCLEOTIDE SEQUENCE [LARGE SCALE GENOMIC DNA]</scope>
</reference>
<dbReference type="InterPro" id="IPR006626">
    <property type="entry name" value="PbH1"/>
</dbReference>
<comment type="caution">
    <text evidence="2">The sequence shown here is derived from an EMBL/GenBank/DDBJ whole genome shotgun (WGS) entry which is preliminary data.</text>
</comment>
<evidence type="ECO:0000259" key="1">
    <source>
        <dbReference type="Pfam" id="PF13229"/>
    </source>
</evidence>
<evidence type="ECO:0000313" key="2">
    <source>
        <dbReference type="EMBL" id="KKR91419.1"/>
    </source>
</evidence>
<protein>
    <recommendedName>
        <fullName evidence="1">Right handed beta helix domain-containing protein</fullName>
    </recommendedName>
</protein>
<dbReference type="InterPro" id="IPR039448">
    <property type="entry name" value="Beta_helix"/>
</dbReference>
<dbReference type="SUPFAM" id="SSF51126">
    <property type="entry name" value="Pectin lyase-like"/>
    <property type="match status" value="1"/>
</dbReference>
<dbReference type="Gene3D" id="2.160.20.10">
    <property type="entry name" value="Single-stranded right-handed beta-helix, Pectin lyase-like"/>
    <property type="match status" value="1"/>
</dbReference>
<feature type="domain" description="Right handed beta helix" evidence="1">
    <location>
        <begin position="259"/>
        <end position="371"/>
    </location>
</feature>